<evidence type="ECO:0000259" key="5">
    <source>
        <dbReference type="PROSITE" id="PS50110"/>
    </source>
</evidence>
<dbReference type="InterPro" id="IPR050595">
    <property type="entry name" value="Bact_response_regulator"/>
</dbReference>
<dbReference type="PROSITE" id="PS50110">
    <property type="entry name" value="RESPONSE_REGULATORY"/>
    <property type="match status" value="1"/>
</dbReference>
<organism evidence="6 7">
    <name type="scientific">Pelagibacterium luteolum</name>
    <dbReference type="NCBI Taxonomy" id="440168"/>
    <lineage>
        <taxon>Bacteria</taxon>
        <taxon>Pseudomonadati</taxon>
        <taxon>Pseudomonadota</taxon>
        <taxon>Alphaproteobacteria</taxon>
        <taxon>Hyphomicrobiales</taxon>
        <taxon>Devosiaceae</taxon>
        <taxon>Pelagibacterium</taxon>
    </lineage>
</organism>
<dbReference type="GO" id="GO:0000160">
    <property type="term" value="P:phosphorelay signal transduction system"/>
    <property type="evidence" value="ECO:0007669"/>
    <property type="project" value="InterPro"/>
</dbReference>
<keyword evidence="2" id="KW-0805">Transcription regulation</keyword>
<dbReference type="InterPro" id="IPR001789">
    <property type="entry name" value="Sig_transdc_resp-reg_receiver"/>
</dbReference>
<gene>
    <name evidence="6" type="ORF">SAMN04487974_101331</name>
</gene>
<feature type="modified residue" description="4-aspartylphosphate" evidence="4">
    <location>
        <position position="53"/>
    </location>
</feature>
<accession>A0A1G7S6J4</accession>
<dbReference type="RefSeq" id="WP_090590321.1">
    <property type="nucleotide sequence ID" value="NZ_FNCS01000001.1"/>
</dbReference>
<evidence type="ECO:0000256" key="2">
    <source>
        <dbReference type="ARBA" id="ARBA00023015"/>
    </source>
</evidence>
<dbReference type="SMART" id="SM00448">
    <property type="entry name" value="REC"/>
    <property type="match status" value="1"/>
</dbReference>
<evidence type="ECO:0000256" key="1">
    <source>
        <dbReference type="ARBA" id="ARBA00022553"/>
    </source>
</evidence>
<keyword evidence="3" id="KW-0804">Transcription</keyword>
<dbReference type="InterPro" id="IPR011006">
    <property type="entry name" value="CheY-like_superfamily"/>
</dbReference>
<dbReference type="PANTHER" id="PTHR44591">
    <property type="entry name" value="STRESS RESPONSE REGULATOR PROTEIN 1"/>
    <property type="match status" value="1"/>
</dbReference>
<evidence type="ECO:0000313" key="7">
    <source>
        <dbReference type="Proteomes" id="UP000199495"/>
    </source>
</evidence>
<reference evidence="6 7" key="1">
    <citation type="submission" date="2016-10" db="EMBL/GenBank/DDBJ databases">
        <authorList>
            <person name="de Groot N.N."/>
        </authorList>
    </citation>
    <scope>NUCLEOTIDE SEQUENCE [LARGE SCALE GENOMIC DNA]</scope>
    <source>
        <strain evidence="6 7">CGMCC 1.10267</strain>
    </source>
</reference>
<evidence type="ECO:0000256" key="3">
    <source>
        <dbReference type="ARBA" id="ARBA00023163"/>
    </source>
</evidence>
<dbReference type="AlphaFoldDB" id="A0A1G7S6J4"/>
<dbReference type="Gene3D" id="3.40.50.2300">
    <property type="match status" value="1"/>
</dbReference>
<feature type="domain" description="Response regulatory" evidence="5">
    <location>
        <begin position="4"/>
        <end position="120"/>
    </location>
</feature>
<proteinExistence type="predicted"/>
<dbReference type="EMBL" id="FNCS01000001">
    <property type="protein sequence ID" value="SDG18572.1"/>
    <property type="molecule type" value="Genomic_DNA"/>
</dbReference>
<name>A0A1G7S6J4_9HYPH</name>
<dbReference type="SUPFAM" id="SSF52172">
    <property type="entry name" value="CheY-like"/>
    <property type="match status" value="1"/>
</dbReference>
<dbReference type="PANTHER" id="PTHR44591:SF3">
    <property type="entry name" value="RESPONSE REGULATORY DOMAIN-CONTAINING PROTEIN"/>
    <property type="match status" value="1"/>
</dbReference>
<sequence>MAKSVLLIEDEDSIALSLEFLMEREGYDFRRVRTGPEALEALTQSRPDLVLLDVMLPGCSGYEVCQSMRRDRTFDTTKILIITARGGEIERRKGLALGADEFVTKPFSTHELKHMVRELLDADIG</sequence>
<protein>
    <submittedName>
        <fullName evidence="6">Response regulator receiver domain-containing protein</fullName>
    </submittedName>
</protein>
<dbReference type="Pfam" id="PF00072">
    <property type="entry name" value="Response_reg"/>
    <property type="match status" value="1"/>
</dbReference>
<keyword evidence="1 4" id="KW-0597">Phosphoprotein</keyword>
<keyword evidence="7" id="KW-1185">Reference proteome</keyword>
<dbReference type="OrthoDB" id="9801602at2"/>
<dbReference type="STRING" id="440168.SAMN04487974_101331"/>
<dbReference type="CDD" id="cd17574">
    <property type="entry name" value="REC_OmpR"/>
    <property type="match status" value="1"/>
</dbReference>
<dbReference type="Proteomes" id="UP000199495">
    <property type="component" value="Unassembled WGS sequence"/>
</dbReference>
<evidence type="ECO:0000313" key="6">
    <source>
        <dbReference type="EMBL" id="SDG18572.1"/>
    </source>
</evidence>
<evidence type="ECO:0000256" key="4">
    <source>
        <dbReference type="PROSITE-ProRule" id="PRU00169"/>
    </source>
</evidence>